<name>A0ABY4MTN9_9MICO</name>
<comment type="function">
    <text evidence="5">Attaches a formyl group to the free amino group of methionyl-tRNA(fMet). The formyl group appears to play a dual role in the initiator identity of N-formylmethionyl-tRNA by promoting its recognition by IF2 and preventing the misappropriation of this tRNA by the elongation apparatus.</text>
</comment>
<dbReference type="Gene3D" id="3.40.50.12230">
    <property type="match status" value="1"/>
</dbReference>
<evidence type="ECO:0000256" key="2">
    <source>
        <dbReference type="ARBA" id="ARBA00012261"/>
    </source>
</evidence>
<feature type="domain" description="Formyl transferase N-terminal" evidence="6">
    <location>
        <begin position="1"/>
        <end position="172"/>
    </location>
</feature>
<dbReference type="SUPFAM" id="SSF53328">
    <property type="entry name" value="Formyltransferase"/>
    <property type="match status" value="1"/>
</dbReference>
<dbReference type="NCBIfam" id="TIGR00460">
    <property type="entry name" value="fmt"/>
    <property type="match status" value="1"/>
</dbReference>
<evidence type="ECO:0000256" key="5">
    <source>
        <dbReference type="HAMAP-Rule" id="MF_00182"/>
    </source>
</evidence>
<protein>
    <recommendedName>
        <fullName evidence="2 5">Methionyl-tRNA formyltransferase</fullName>
        <ecNumber evidence="2 5">2.1.2.9</ecNumber>
    </recommendedName>
</protein>
<dbReference type="CDD" id="cd08704">
    <property type="entry name" value="Met_tRNA_FMT_C"/>
    <property type="match status" value="1"/>
</dbReference>
<evidence type="ECO:0000256" key="1">
    <source>
        <dbReference type="ARBA" id="ARBA00010699"/>
    </source>
</evidence>
<dbReference type="PANTHER" id="PTHR11138:SF5">
    <property type="entry name" value="METHIONYL-TRNA FORMYLTRANSFERASE, MITOCHONDRIAL"/>
    <property type="match status" value="1"/>
</dbReference>
<dbReference type="Pfam" id="PF00551">
    <property type="entry name" value="Formyl_trans_N"/>
    <property type="match status" value="1"/>
</dbReference>
<evidence type="ECO:0000259" key="7">
    <source>
        <dbReference type="Pfam" id="PF02911"/>
    </source>
</evidence>
<gene>
    <name evidence="5 8" type="primary">fmt</name>
    <name evidence="8" type="ORF">M3M28_06765</name>
</gene>
<keyword evidence="4 5" id="KW-0648">Protein biosynthesis</keyword>
<feature type="domain" description="Formyl transferase C-terminal" evidence="7">
    <location>
        <begin position="201"/>
        <end position="299"/>
    </location>
</feature>
<dbReference type="SUPFAM" id="SSF50486">
    <property type="entry name" value="FMT C-terminal domain-like"/>
    <property type="match status" value="1"/>
</dbReference>
<dbReference type="EMBL" id="CP097160">
    <property type="protein sequence ID" value="UQN13788.1"/>
    <property type="molecule type" value="Genomic_DNA"/>
</dbReference>
<evidence type="ECO:0000313" key="8">
    <source>
        <dbReference type="EMBL" id="UQN13788.1"/>
    </source>
</evidence>
<evidence type="ECO:0000256" key="3">
    <source>
        <dbReference type="ARBA" id="ARBA00022679"/>
    </source>
</evidence>
<accession>A0ABY4MTN9</accession>
<dbReference type="InterPro" id="IPR041711">
    <property type="entry name" value="Met-tRNA-FMT_N"/>
</dbReference>
<dbReference type="InterPro" id="IPR002376">
    <property type="entry name" value="Formyl_transf_N"/>
</dbReference>
<dbReference type="InterPro" id="IPR005793">
    <property type="entry name" value="Formyl_trans_C"/>
</dbReference>
<sequence length="306" mass="31887">MRIAFAGTPQAAVPTLEALVAAGHDVVAVLTREDAPIGRKRVLTPSPVAARAEELGLHVVRANRVTDEATAELLDRGFDLGVVVAYGGILRSPLLDTPRHGWINLHFSQLPLWRGAAPVQRAIMAGDAASGIAVFQLEAGLDTGPTFVNRSVEIGAHETAGELLERLAELGAPDVVATVAEIGAGTAEATPQSGHATTAAKLTVRDGFVDWQRSAAEIDALVRGVTPEPGAASERDGQRIKLLRGAVAETTHAAGAPGEVSEREGRIVVAAGEGSYELLEVQPAGKKPMSAADWWRGQRGAAVRLG</sequence>
<dbReference type="InterPro" id="IPR036477">
    <property type="entry name" value="Formyl_transf_N_sf"/>
</dbReference>
<proteinExistence type="inferred from homology"/>
<dbReference type="Pfam" id="PF02911">
    <property type="entry name" value="Formyl_trans_C"/>
    <property type="match status" value="1"/>
</dbReference>
<dbReference type="PANTHER" id="PTHR11138">
    <property type="entry name" value="METHIONYL-TRNA FORMYLTRANSFERASE"/>
    <property type="match status" value="1"/>
</dbReference>
<dbReference type="EC" id="2.1.2.9" evidence="2 5"/>
<comment type="catalytic activity">
    <reaction evidence="5">
        <text>L-methionyl-tRNA(fMet) + (6R)-10-formyltetrahydrofolate = N-formyl-L-methionyl-tRNA(fMet) + (6S)-5,6,7,8-tetrahydrofolate + H(+)</text>
        <dbReference type="Rhea" id="RHEA:24380"/>
        <dbReference type="Rhea" id="RHEA-COMP:9952"/>
        <dbReference type="Rhea" id="RHEA-COMP:9953"/>
        <dbReference type="ChEBI" id="CHEBI:15378"/>
        <dbReference type="ChEBI" id="CHEBI:57453"/>
        <dbReference type="ChEBI" id="CHEBI:78530"/>
        <dbReference type="ChEBI" id="CHEBI:78844"/>
        <dbReference type="ChEBI" id="CHEBI:195366"/>
        <dbReference type="EC" id="2.1.2.9"/>
    </reaction>
</comment>
<dbReference type="GO" id="GO:0004479">
    <property type="term" value="F:methionyl-tRNA formyltransferase activity"/>
    <property type="evidence" value="ECO:0007669"/>
    <property type="project" value="UniProtKB-EC"/>
</dbReference>
<dbReference type="InterPro" id="IPR005794">
    <property type="entry name" value="Fmt"/>
</dbReference>
<organism evidence="8">
    <name type="scientific">Gulosibacter sediminis</name>
    <dbReference type="NCBI Taxonomy" id="1729695"/>
    <lineage>
        <taxon>Bacteria</taxon>
        <taxon>Bacillati</taxon>
        <taxon>Actinomycetota</taxon>
        <taxon>Actinomycetes</taxon>
        <taxon>Micrococcales</taxon>
        <taxon>Microbacteriaceae</taxon>
        <taxon>Gulosibacter</taxon>
    </lineage>
</organism>
<dbReference type="CDD" id="cd08646">
    <property type="entry name" value="FMT_core_Met-tRNA-FMT_N"/>
    <property type="match status" value="1"/>
</dbReference>
<evidence type="ECO:0000256" key="4">
    <source>
        <dbReference type="ARBA" id="ARBA00022917"/>
    </source>
</evidence>
<reference evidence="8" key="1">
    <citation type="submission" date="2022-05" db="EMBL/GenBank/DDBJ databases">
        <title>Complete genome sequence of toluene-degrading Gulosibacter sediminis strain ACHW.36C.</title>
        <authorList>
            <person name="Wai A.C."/>
            <person name="Lai G.K."/>
            <person name="Griffin S.D."/>
            <person name="Leung F.C."/>
        </authorList>
    </citation>
    <scope>NUCLEOTIDE SEQUENCE [LARGE SCALE GENOMIC DNA]</scope>
    <source>
        <strain evidence="8">ACHW.36C</strain>
    </source>
</reference>
<comment type="similarity">
    <text evidence="1 5">Belongs to the Fmt family.</text>
</comment>
<dbReference type="InterPro" id="IPR044135">
    <property type="entry name" value="Met-tRNA-FMT_C"/>
</dbReference>
<feature type="binding site" evidence="5">
    <location>
        <begin position="108"/>
        <end position="111"/>
    </location>
    <ligand>
        <name>(6S)-5,6,7,8-tetrahydrofolate</name>
        <dbReference type="ChEBI" id="CHEBI:57453"/>
    </ligand>
</feature>
<keyword evidence="3 5" id="KW-0808">Transferase</keyword>
<dbReference type="InterPro" id="IPR011034">
    <property type="entry name" value="Formyl_transferase-like_C_sf"/>
</dbReference>
<dbReference type="HAMAP" id="MF_00182">
    <property type="entry name" value="Formyl_trans"/>
    <property type="match status" value="1"/>
</dbReference>
<evidence type="ECO:0000259" key="6">
    <source>
        <dbReference type="Pfam" id="PF00551"/>
    </source>
</evidence>